<keyword evidence="3" id="KW-0808">Transferase</keyword>
<dbReference type="InterPro" id="IPR029063">
    <property type="entry name" value="SAM-dependent_MTases_sf"/>
</dbReference>
<dbReference type="GO" id="GO:0032259">
    <property type="term" value="P:methylation"/>
    <property type="evidence" value="ECO:0007669"/>
    <property type="project" value="UniProtKB-KW"/>
</dbReference>
<protein>
    <submittedName>
        <fullName evidence="3">Type I restriction-modification system methyltransferase subunit</fullName>
    </submittedName>
</protein>
<sequence>MKKTDELLKKKLIKQIQAISDNTHKSFSAFAFAAATAARDTTRLYVSEIETGDFLVRPDVYARTSTSAICDAIMTYIELVSVSDPYTDLLSPIYSELILDGAPQAKRNGQFYTPDSVATAVAEMMGNRVNIIELDMCCGMGALSLARAKYKLEQGQQITKMICIDLDDVAIACCFAQLAYNNLMNTVIHSIELCCRNAITDYNQGYETTISYRLKINEAKKYRQEMEYLDLATG</sequence>
<dbReference type="RefSeq" id="WP_045351302.1">
    <property type="nucleotide sequence ID" value="NZ_CP011864.1"/>
</dbReference>
<feature type="domain" description="DNA methylase adenine-specific" evidence="2">
    <location>
        <begin position="87"/>
        <end position="193"/>
    </location>
</feature>
<gene>
    <name evidence="3" type="ORF">NCTC12123_00075</name>
</gene>
<dbReference type="SUPFAM" id="SSF53335">
    <property type="entry name" value="S-adenosyl-L-methionine-dependent methyltransferases"/>
    <property type="match status" value="1"/>
</dbReference>
<evidence type="ECO:0000259" key="2">
    <source>
        <dbReference type="Pfam" id="PF02384"/>
    </source>
</evidence>
<evidence type="ECO:0000256" key="1">
    <source>
        <dbReference type="ARBA" id="ARBA00006594"/>
    </source>
</evidence>
<organism evidence="3 4">
    <name type="scientific">Enterobacter asburiae</name>
    <dbReference type="NCBI Taxonomy" id="61645"/>
    <lineage>
        <taxon>Bacteria</taxon>
        <taxon>Pseudomonadati</taxon>
        <taxon>Pseudomonadota</taxon>
        <taxon>Gammaproteobacteria</taxon>
        <taxon>Enterobacterales</taxon>
        <taxon>Enterobacteriaceae</taxon>
        <taxon>Enterobacter</taxon>
        <taxon>Enterobacter cloacae complex</taxon>
    </lineage>
</organism>
<reference evidence="3 4" key="1">
    <citation type="submission" date="2018-06" db="EMBL/GenBank/DDBJ databases">
        <authorList>
            <consortium name="Pathogen Informatics"/>
            <person name="Doyle S."/>
        </authorList>
    </citation>
    <scope>NUCLEOTIDE SEQUENCE [LARGE SCALE GENOMIC DNA]</scope>
    <source>
        <strain evidence="3 4">NCTC12123</strain>
    </source>
</reference>
<dbReference type="InterPro" id="IPR003356">
    <property type="entry name" value="DNA_methylase_A-5"/>
</dbReference>
<keyword evidence="3" id="KW-0489">Methyltransferase</keyword>
<dbReference type="EMBL" id="UFYI01000005">
    <property type="protein sequence ID" value="STD17520.1"/>
    <property type="molecule type" value="Genomic_DNA"/>
</dbReference>
<comment type="similarity">
    <text evidence="1">Belongs to the N(4)/N(6)-methyltransferase family.</text>
</comment>
<dbReference type="Gene3D" id="3.40.50.150">
    <property type="entry name" value="Vaccinia Virus protein VP39"/>
    <property type="match status" value="1"/>
</dbReference>
<dbReference type="GO" id="GO:0008170">
    <property type="term" value="F:N-methyltransferase activity"/>
    <property type="evidence" value="ECO:0007669"/>
    <property type="project" value="InterPro"/>
</dbReference>
<dbReference type="Pfam" id="PF02384">
    <property type="entry name" value="N6_Mtase"/>
    <property type="match status" value="1"/>
</dbReference>
<dbReference type="AlphaFoldDB" id="A0A376F263"/>
<accession>A0A376F263</accession>
<proteinExistence type="inferred from homology"/>
<dbReference type="Proteomes" id="UP000255163">
    <property type="component" value="Unassembled WGS sequence"/>
</dbReference>
<evidence type="ECO:0000313" key="3">
    <source>
        <dbReference type="EMBL" id="STD17520.1"/>
    </source>
</evidence>
<evidence type="ECO:0000313" key="4">
    <source>
        <dbReference type="Proteomes" id="UP000255163"/>
    </source>
</evidence>
<dbReference type="GO" id="GO:0003677">
    <property type="term" value="F:DNA binding"/>
    <property type="evidence" value="ECO:0007669"/>
    <property type="project" value="InterPro"/>
</dbReference>
<name>A0A376F263_ENTAS</name>